<dbReference type="InterPro" id="IPR003675">
    <property type="entry name" value="Rce1/LyrA-like_dom"/>
</dbReference>
<dbReference type="GO" id="GO:0004175">
    <property type="term" value="F:endopeptidase activity"/>
    <property type="evidence" value="ECO:0007669"/>
    <property type="project" value="UniProtKB-ARBA"/>
</dbReference>
<dbReference type="EMBL" id="CP000875">
    <property type="protein sequence ID" value="ABX07189.1"/>
    <property type="molecule type" value="Genomic_DNA"/>
</dbReference>
<protein>
    <submittedName>
        <fullName evidence="3">Abortive infection protein</fullName>
    </submittedName>
</protein>
<feature type="transmembrane region" description="Helical" evidence="1">
    <location>
        <begin position="178"/>
        <end position="197"/>
    </location>
</feature>
<dbReference type="GO" id="GO:0080120">
    <property type="term" value="P:CAAX-box protein maturation"/>
    <property type="evidence" value="ECO:0007669"/>
    <property type="project" value="UniProtKB-ARBA"/>
</dbReference>
<evidence type="ECO:0000313" key="3">
    <source>
        <dbReference type="EMBL" id="ABX07189.1"/>
    </source>
</evidence>
<feature type="domain" description="CAAX prenyl protease 2/Lysostaphin resistance protein A-like" evidence="2">
    <location>
        <begin position="148"/>
        <end position="250"/>
    </location>
</feature>
<dbReference type="HOGENOM" id="CLU_064706_5_0_0"/>
<dbReference type="Proteomes" id="UP000000787">
    <property type="component" value="Chromosome"/>
</dbReference>
<dbReference type="eggNOG" id="COG1266">
    <property type="taxonomic scope" value="Bacteria"/>
</dbReference>
<feature type="transmembrane region" description="Helical" evidence="1">
    <location>
        <begin position="29"/>
        <end position="49"/>
    </location>
</feature>
<feature type="transmembrane region" description="Helical" evidence="1">
    <location>
        <begin position="138"/>
        <end position="158"/>
    </location>
</feature>
<reference evidence="3 4" key="1">
    <citation type="journal article" date="2011" name="Stand. Genomic Sci.">
        <title>Complete genome sequence of the filamentous gliding predatory bacterium Herpetosiphon aurantiacus type strain (114-95(T)).</title>
        <authorList>
            <person name="Kiss H."/>
            <person name="Nett M."/>
            <person name="Domin N."/>
            <person name="Martin K."/>
            <person name="Maresca J.A."/>
            <person name="Copeland A."/>
            <person name="Lapidus A."/>
            <person name="Lucas S."/>
            <person name="Berry K.W."/>
            <person name="Glavina Del Rio T."/>
            <person name="Dalin E."/>
            <person name="Tice H."/>
            <person name="Pitluck S."/>
            <person name="Richardson P."/>
            <person name="Bruce D."/>
            <person name="Goodwin L."/>
            <person name="Han C."/>
            <person name="Detter J.C."/>
            <person name="Schmutz J."/>
            <person name="Brettin T."/>
            <person name="Land M."/>
            <person name="Hauser L."/>
            <person name="Kyrpides N.C."/>
            <person name="Ivanova N."/>
            <person name="Goker M."/>
            <person name="Woyke T."/>
            <person name="Klenk H.P."/>
            <person name="Bryant D.A."/>
        </authorList>
    </citation>
    <scope>NUCLEOTIDE SEQUENCE [LARGE SCALE GENOMIC DNA]</scope>
    <source>
        <strain evidence="4">ATCC 23779 / DSM 785 / 114-95</strain>
    </source>
</reference>
<feature type="transmembrane region" description="Helical" evidence="1">
    <location>
        <begin position="96"/>
        <end position="118"/>
    </location>
</feature>
<dbReference type="Pfam" id="PF02517">
    <property type="entry name" value="Rce1-like"/>
    <property type="match status" value="1"/>
</dbReference>
<dbReference type="KEGG" id="hau:Haur_4558"/>
<feature type="transmembrane region" description="Helical" evidence="1">
    <location>
        <begin position="267"/>
        <end position="288"/>
    </location>
</feature>
<dbReference type="BioCyc" id="HAUR316274:GHYA-4613-MONOMER"/>
<dbReference type="PANTHER" id="PTHR35797">
    <property type="entry name" value="PROTEASE-RELATED"/>
    <property type="match status" value="1"/>
</dbReference>
<feature type="transmembrane region" description="Helical" evidence="1">
    <location>
        <begin position="55"/>
        <end position="75"/>
    </location>
</feature>
<keyword evidence="1" id="KW-0472">Membrane</keyword>
<dbReference type="STRING" id="316274.Haur_4558"/>
<dbReference type="InParanoid" id="A9B0H1"/>
<sequence>MLRMFVFAHRSIALNQPQSTQTATNGAKISTFLLLTTVLTAICYYFLVGPNPQEVFGLGLIFSPALAAIITQFVFERRLAGLGWKIAAPKDLLLSYSLPLGYGLVVYSVVWLSGIGDFSLQALASQVGLATPLAISGFWGYLGEAATLGIVRSAILAFGEELGWRGFLVPELSKRYSLAATATISGLIWAIWHYPAILLVEYNNAGAPLWFGLCCFTILVVGLSFVMAWLRLKSASVWPAVLLHASHNIFIQTVFNPLTSKNAITPYVIDEFGVGLALVVGVLAWLVWQRTKSSQDRTSSKEQNLPSIQI</sequence>
<keyword evidence="4" id="KW-1185">Reference proteome</keyword>
<accession>A9B0H1</accession>
<organism evidence="3 4">
    <name type="scientific">Herpetosiphon aurantiacus (strain ATCC 23779 / DSM 785 / 114-95)</name>
    <dbReference type="NCBI Taxonomy" id="316274"/>
    <lineage>
        <taxon>Bacteria</taxon>
        <taxon>Bacillati</taxon>
        <taxon>Chloroflexota</taxon>
        <taxon>Chloroflexia</taxon>
        <taxon>Herpetosiphonales</taxon>
        <taxon>Herpetosiphonaceae</taxon>
        <taxon>Herpetosiphon</taxon>
    </lineage>
</organism>
<evidence type="ECO:0000313" key="4">
    <source>
        <dbReference type="Proteomes" id="UP000000787"/>
    </source>
</evidence>
<dbReference type="PANTHER" id="PTHR35797:SF1">
    <property type="entry name" value="PROTEASE"/>
    <property type="match status" value="1"/>
</dbReference>
<feature type="transmembrane region" description="Helical" evidence="1">
    <location>
        <begin position="237"/>
        <end position="255"/>
    </location>
</feature>
<name>A9B0H1_HERA2</name>
<feature type="transmembrane region" description="Helical" evidence="1">
    <location>
        <begin position="209"/>
        <end position="230"/>
    </location>
</feature>
<dbReference type="MEROPS" id="G05.004"/>
<gene>
    <name evidence="3" type="ordered locus">Haur_4558</name>
</gene>
<keyword evidence="1" id="KW-1133">Transmembrane helix</keyword>
<evidence type="ECO:0000259" key="2">
    <source>
        <dbReference type="Pfam" id="PF02517"/>
    </source>
</evidence>
<keyword evidence="1" id="KW-0812">Transmembrane</keyword>
<dbReference type="AlphaFoldDB" id="A9B0H1"/>
<dbReference type="InterPro" id="IPR042150">
    <property type="entry name" value="MmRce1-like"/>
</dbReference>
<proteinExistence type="predicted"/>
<evidence type="ECO:0000256" key="1">
    <source>
        <dbReference type="SAM" id="Phobius"/>
    </source>
</evidence>